<dbReference type="RefSeq" id="WP_378291319.1">
    <property type="nucleotide sequence ID" value="NZ_JBHULE010000008.1"/>
</dbReference>
<name>A0ABW5LFK2_9FLAO</name>
<dbReference type="Proteomes" id="UP001597319">
    <property type="component" value="Unassembled WGS sequence"/>
</dbReference>
<comment type="caution">
    <text evidence="2">The sequence shown here is derived from an EMBL/GenBank/DDBJ whole genome shotgun (WGS) entry which is preliminary data.</text>
</comment>
<proteinExistence type="predicted"/>
<sequence length="104" mass="11805">MKKQKYKLLKKGIVYDIVGMASMAVPFIGPFLDILWAPYAAKKMMDMYPGKKGKIASVITFIEEIIPGTDIIPSFTLMWIYTFVLNKEEVADNEAKIIEVEVVK</sequence>
<keyword evidence="1" id="KW-0812">Transmembrane</keyword>
<evidence type="ECO:0008006" key="4">
    <source>
        <dbReference type="Google" id="ProtNLM"/>
    </source>
</evidence>
<evidence type="ECO:0000313" key="3">
    <source>
        <dbReference type="Proteomes" id="UP001597319"/>
    </source>
</evidence>
<keyword evidence="1" id="KW-0472">Membrane</keyword>
<feature type="transmembrane region" description="Helical" evidence="1">
    <location>
        <begin position="12"/>
        <end position="39"/>
    </location>
</feature>
<accession>A0ABW5LFK2</accession>
<reference evidence="3" key="1">
    <citation type="journal article" date="2019" name="Int. J. Syst. Evol. Microbiol.">
        <title>The Global Catalogue of Microorganisms (GCM) 10K type strain sequencing project: providing services to taxonomists for standard genome sequencing and annotation.</title>
        <authorList>
            <consortium name="The Broad Institute Genomics Platform"/>
            <consortium name="The Broad Institute Genome Sequencing Center for Infectious Disease"/>
            <person name="Wu L."/>
            <person name="Ma J."/>
        </authorList>
    </citation>
    <scope>NUCLEOTIDE SEQUENCE [LARGE SCALE GENOMIC DNA]</scope>
    <source>
        <strain evidence="3">KCTC 52274</strain>
    </source>
</reference>
<protein>
    <recommendedName>
        <fullName evidence="4">DUF4112 domain-containing protein</fullName>
    </recommendedName>
</protein>
<dbReference type="EMBL" id="JBHULE010000008">
    <property type="protein sequence ID" value="MFD2562596.1"/>
    <property type="molecule type" value="Genomic_DNA"/>
</dbReference>
<gene>
    <name evidence="2" type="ORF">ACFSR1_07905</name>
</gene>
<organism evidence="2 3">
    <name type="scientific">Aquimarina rubra</name>
    <dbReference type="NCBI Taxonomy" id="1920033"/>
    <lineage>
        <taxon>Bacteria</taxon>
        <taxon>Pseudomonadati</taxon>
        <taxon>Bacteroidota</taxon>
        <taxon>Flavobacteriia</taxon>
        <taxon>Flavobacteriales</taxon>
        <taxon>Flavobacteriaceae</taxon>
        <taxon>Aquimarina</taxon>
    </lineage>
</organism>
<keyword evidence="3" id="KW-1185">Reference proteome</keyword>
<keyword evidence="1" id="KW-1133">Transmembrane helix</keyword>
<evidence type="ECO:0000256" key="1">
    <source>
        <dbReference type="SAM" id="Phobius"/>
    </source>
</evidence>
<evidence type="ECO:0000313" key="2">
    <source>
        <dbReference type="EMBL" id="MFD2562596.1"/>
    </source>
</evidence>